<keyword evidence="3 6" id="KW-0812">Transmembrane</keyword>
<dbReference type="PANTHER" id="PTHR30250:SF11">
    <property type="entry name" value="O-ANTIGEN TRANSPORTER-RELATED"/>
    <property type="match status" value="1"/>
</dbReference>
<keyword evidence="2" id="KW-1003">Cell membrane</keyword>
<dbReference type="EMBL" id="JAEKMH010000001">
    <property type="protein sequence ID" value="MBJ3783533.1"/>
    <property type="molecule type" value="Genomic_DNA"/>
</dbReference>
<comment type="caution">
    <text evidence="7">The sequence shown here is derived from an EMBL/GenBank/DDBJ whole genome shotgun (WGS) entry which is preliminary data.</text>
</comment>
<dbReference type="InterPro" id="IPR002797">
    <property type="entry name" value="Polysacc_synth"/>
</dbReference>
<feature type="transmembrane region" description="Helical" evidence="6">
    <location>
        <begin position="148"/>
        <end position="169"/>
    </location>
</feature>
<evidence type="ECO:0000256" key="2">
    <source>
        <dbReference type="ARBA" id="ARBA00022475"/>
    </source>
</evidence>
<gene>
    <name evidence="7" type="ORF">JEQ47_02260</name>
</gene>
<evidence type="ECO:0000256" key="3">
    <source>
        <dbReference type="ARBA" id="ARBA00022692"/>
    </source>
</evidence>
<evidence type="ECO:0000256" key="4">
    <source>
        <dbReference type="ARBA" id="ARBA00022989"/>
    </source>
</evidence>
<dbReference type="RefSeq" id="WP_198874766.1">
    <property type="nucleotide sequence ID" value="NZ_JAEKMH010000001.1"/>
</dbReference>
<reference evidence="7" key="1">
    <citation type="submission" date="2020-12" db="EMBL/GenBank/DDBJ databases">
        <title>Devosia sp. MSA67 isolated from Mo River.</title>
        <authorList>
            <person name="Ma F."/>
            <person name="Zi Z."/>
        </authorList>
    </citation>
    <scope>NUCLEOTIDE SEQUENCE</scope>
    <source>
        <strain evidence="7">MSA67</strain>
    </source>
</reference>
<keyword evidence="8" id="KW-1185">Reference proteome</keyword>
<sequence>MSSSPEGPVQAATALAIRVAGAALVFGLQVLLARLLPEDGYGGFVTLWTWMLALGSFAALGFAESSVRFVPRYHERGRGAALRSYWRFGLLVVMGTGGALAAIAAMLALGIGLDGPGMTVLLVALGLPVLGLEYYLEGVARSLGWFRLAAVPVYILRPVLIGTTCILLSAGGVALTLPVIGAVLIGSMGLVALLMLLMLARQLRGAAAGSTVTTVQQRRLWLRVSLPLLLLSGLDDLASYADVLVLSLLVEPDVVGVYFAAVRALALAGFVAYAMALVSGRRFALDLAVADRRALQSNMLQSTRLTLWATIVAVGLALLAGPLLLGAFGEAFVAGQGVMAIMGAGLVLRAMSGQAGEALIVLGRQREGLLVSFGVLVVTLALSFVLVPELGAEGAAIASATAMACRTAALAMLLWRSDRLRVLSFGLPSLSRA</sequence>
<feature type="transmembrane region" description="Helical" evidence="6">
    <location>
        <begin position="12"/>
        <end position="35"/>
    </location>
</feature>
<evidence type="ECO:0000313" key="7">
    <source>
        <dbReference type="EMBL" id="MBJ3783533.1"/>
    </source>
</evidence>
<feature type="transmembrane region" description="Helical" evidence="6">
    <location>
        <begin position="369"/>
        <end position="388"/>
    </location>
</feature>
<proteinExistence type="predicted"/>
<evidence type="ECO:0000256" key="1">
    <source>
        <dbReference type="ARBA" id="ARBA00004651"/>
    </source>
</evidence>
<feature type="transmembrane region" description="Helical" evidence="6">
    <location>
        <begin position="261"/>
        <end position="284"/>
    </location>
</feature>
<evidence type="ECO:0000256" key="6">
    <source>
        <dbReference type="SAM" id="Phobius"/>
    </source>
</evidence>
<name>A0A934IMR2_9HYPH</name>
<evidence type="ECO:0000256" key="5">
    <source>
        <dbReference type="ARBA" id="ARBA00023136"/>
    </source>
</evidence>
<protein>
    <submittedName>
        <fullName evidence="7">Lipopolysaccharide biosynthesis protein</fullName>
    </submittedName>
</protein>
<feature type="transmembrane region" description="Helical" evidence="6">
    <location>
        <begin position="117"/>
        <end position="136"/>
    </location>
</feature>
<accession>A0A934IMR2</accession>
<feature type="transmembrane region" description="Helical" evidence="6">
    <location>
        <begin position="331"/>
        <end position="348"/>
    </location>
</feature>
<dbReference type="AlphaFoldDB" id="A0A934IMR2"/>
<dbReference type="PANTHER" id="PTHR30250">
    <property type="entry name" value="PST FAMILY PREDICTED COLANIC ACID TRANSPORTER"/>
    <property type="match status" value="1"/>
</dbReference>
<evidence type="ECO:0000313" key="8">
    <source>
        <dbReference type="Proteomes" id="UP000602124"/>
    </source>
</evidence>
<dbReference type="GO" id="GO:0005886">
    <property type="term" value="C:plasma membrane"/>
    <property type="evidence" value="ECO:0007669"/>
    <property type="project" value="UniProtKB-SubCell"/>
</dbReference>
<keyword evidence="5 6" id="KW-0472">Membrane</keyword>
<feature type="transmembrane region" description="Helical" evidence="6">
    <location>
        <begin position="88"/>
        <end position="111"/>
    </location>
</feature>
<keyword evidence="4 6" id="KW-1133">Transmembrane helix</keyword>
<feature type="transmembrane region" description="Helical" evidence="6">
    <location>
        <begin position="394"/>
        <end position="415"/>
    </location>
</feature>
<organism evidence="7 8">
    <name type="scientific">Devosia sediminis</name>
    <dbReference type="NCBI Taxonomy" id="2798801"/>
    <lineage>
        <taxon>Bacteria</taxon>
        <taxon>Pseudomonadati</taxon>
        <taxon>Pseudomonadota</taxon>
        <taxon>Alphaproteobacteria</taxon>
        <taxon>Hyphomicrobiales</taxon>
        <taxon>Devosiaceae</taxon>
        <taxon>Devosia</taxon>
    </lineage>
</organism>
<dbReference type="InterPro" id="IPR050833">
    <property type="entry name" value="Poly_Biosynth_Transport"/>
</dbReference>
<dbReference type="Proteomes" id="UP000602124">
    <property type="component" value="Unassembled WGS sequence"/>
</dbReference>
<feature type="transmembrane region" description="Helical" evidence="6">
    <location>
        <begin position="305"/>
        <end position="325"/>
    </location>
</feature>
<feature type="transmembrane region" description="Helical" evidence="6">
    <location>
        <begin position="47"/>
        <end position="67"/>
    </location>
</feature>
<dbReference type="Pfam" id="PF01943">
    <property type="entry name" value="Polysacc_synt"/>
    <property type="match status" value="1"/>
</dbReference>
<comment type="subcellular location">
    <subcellularLocation>
        <location evidence="1">Cell membrane</location>
        <topology evidence="1">Multi-pass membrane protein</topology>
    </subcellularLocation>
</comment>
<feature type="transmembrane region" description="Helical" evidence="6">
    <location>
        <begin position="220"/>
        <end position="241"/>
    </location>
</feature>
<feature type="transmembrane region" description="Helical" evidence="6">
    <location>
        <begin position="175"/>
        <end position="199"/>
    </location>
</feature>